<protein>
    <submittedName>
        <fullName evidence="8">Thiol-disulfide isomerase/thioredoxin</fullName>
    </submittedName>
</protein>
<dbReference type="PANTHER" id="PTHR42852:SF6">
    <property type="entry name" value="THIOL:DISULFIDE INTERCHANGE PROTEIN DSBE"/>
    <property type="match status" value="1"/>
</dbReference>
<evidence type="ECO:0000259" key="7">
    <source>
        <dbReference type="PROSITE" id="PS51352"/>
    </source>
</evidence>
<dbReference type="PROSITE" id="PS51352">
    <property type="entry name" value="THIOREDOXIN_2"/>
    <property type="match status" value="1"/>
</dbReference>
<dbReference type="AlphaFoldDB" id="A0A840UHB2"/>
<keyword evidence="6" id="KW-1133">Transmembrane helix</keyword>
<feature type="domain" description="Thioredoxin" evidence="7">
    <location>
        <begin position="35"/>
        <end position="173"/>
    </location>
</feature>
<dbReference type="GO" id="GO:0017004">
    <property type="term" value="P:cytochrome complex assembly"/>
    <property type="evidence" value="ECO:0007669"/>
    <property type="project" value="UniProtKB-KW"/>
</dbReference>
<evidence type="ECO:0000313" key="9">
    <source>
        <dbReference type="Proteomes" id="UP000559117"/>
    </source>
</evidence>
<dbReference type="InterPro" id="IPR013740">
    <property type="entry name" value="Redoxin"/>
</dbReference>
<dbReference type="CDD" id="cd02966">
    <property type="entry name" value="TlpA_like_family"/>
    <property type="match status" value="1"/>
</dbReference>
<feature type="transmembrane region" description="Helical" evidence="6">
    <location>
        <begin position="6"/>
        <end position="22"/>
    </location>
</feature>
<name>A0A840UHB2_9FIRM</name>
<dbReference type="GO" id="GO:0016491">
    <property type="term" value="F:oxidoreductase activity"/>
    <property type="evidence" value="ECO:0007669"/>
    <property type="project" value="InterPro"/>
</dbReference>
<dbReference type="Proteomes" id="UP000559117">
    <property type="component" value="Unassembled WGS sequence"/>
</dbReference>
<gene>
    <name evidence="8" type="ORF">HNR32_002288</name>
</gene>
<evidence type="ECO:0000256" key="5">
    <source>
        <dbReference type="ARBA" id="ARBA00023284"/>
    </source>
</evidence>
<comment type="caution">
    <text evidence="8">The sequence shown here is derived from an EMBL/GenBank/DDBJ whole genome shotgun (WGS) entry which is preliminary data.</text>
</comment>
<evidence type="ECO:0000313" key="8">
    <source>
        <dbReference type="EMBL" id="MBB5337131.1"/>
    </source>
</evidence>
<reference evidence="8 9" key="1">
    <citation type="submission" date="2020-08" db="EMBL/GenBank/DDBJ databases">
        <title>Genomic Encyclopedia of Type Strains, Phase IV (KMG-IV): sequencing the most valuable type-strain genomes for metagenomic binning, comparative biology and taxonomic classification.</title>
        <authorList>
            <person name="Goeker M."/>
        </authorList>
    </citation>
    <scope>NUCLEOTIDE SEQUENCE [LARGE SCALE GENOMIC DNA]</scope>
    <source>
        <strain evidence="8 9">DSM 24661</strain>
    </source>
</reference>
<proteinExistence type="predicted"/>
<dbReference type="RefSeq" id="WP_183862692.1">
    <property type="nucleotide sequence ID" value="NZ_JACHFH010000034.1"/>
</dbReference>
<dbReference type="Gene3D" id="3.40.30.10">
    <property type="entry name" value="Glutaredoxin"/>
    <property type="match status" value="1"/>
</dbReference>
<evidence type="ECO:0000256" key="1">
    <source>
        <dbReference type="ARBA" id="ARBA00004196"/>
    </source>
</evidence>
<dbReference type="GO" id="GO:0016853">
    <property type="term" value="F:isomerase activity"/>
    <property type="evidence" value="ECO:0007669"/>
    <property type="project" value="UniProtKB-KW"/>
</dbReference>
<keyword evidence="4" id="KW-1015">Disulfide bond</keyword>
<keyword evidence="9" id="KW-1185">Reference proteome</keyword>
<sequence length="174" mass="19510">MKSRKIILGLSVIILIGAYFFVSNNHVHKENKEGVTPGMTAPIITVKDMNGNDVMLNAAKEKKVLVLNFWATWCPPCQEEMPELEQFYKKYGNKVKFVAIDVQESPETINQFFKDNGYTYPTYTDLTGNISQIFNITGIPTTIVIDTEGTIIERITGGTSFNELESLIHKAGVK</sequence>
<dbReference type="SUPFAM" id="SSF52833">
    <property type="entry name" value="Thioredoxin-like"/>
    <property type="match status" value="1"/>
</dbReference>
<dbReference type="GO" id="GO:0030313">
    <property type="term" value="C:cell envelope"/>
    <property type="evidence" value="ECO:0007669"/>
    <property type="project" value="UniProtKB-SubCell"/>
</dbReference>
<dbReference type="InterPro" id="IPR036249">
    <property type="entry name" value="Thioredoxin-like_sf"/>
</dbReference>
<evidence type="ECO:0000256" key="3">
    <source>
        <dbReference type="ARBA" id="ARBA00022968"/>
    </source>
</evidence>
<comment type="subcellular location">
    <subcellularLocation>
        <location evidence="1">Cell envelope</location>
    </subcellularLocation>
</comment>
<keyword evidence="8" id="KW-0413">Isomerase</keyword>
<keyword evidence="5" id="KW-0676">Redox-active center</keyword>
<dbReference type="PROSITE" id="PS00194">
    <property type="entry name" value="THIOREDOXIN_1"/>
    <property type="match status" value="1"/>
</dbReference>
<dbReference type="Pfam" id="PF08534">
    <property type="entry name" value="Redoxin"/>
    <property type="match status" value="1"/>
</dbReference>
<organism evidence="8 9">
    <name type="scientific">Pectinatus brassicae</name>
    <dbReference type="NCBI Taxonomy" id="862415"/>
    <lineage>
        <taxon>Bacteria</taxon>
        <taxon>Bacillati</taxon>
        <taxon>Bacillota</taxon>
        <taxon>Negativicutes</taxon>
        <taxon>Selenomonadales</taxon>
        <taxon>Selenomonadaceae</taxon>
        <taxon>Pectinatus</taxon>
    </lineage>
</organism>
<dbReference type="EMBL" id="JACHFH010000034">
    <property type="protein sequence ID" value="MBB5337131.1"/>
    <property type="molecule type" value="Genomic_DNA"/>
</dbReference>
<keyword evidence="2" id="KW-0201">Cytochrome c-type biogenesis</keyword>
<dbReference type="PANTHER" id="PTHR42852">
    <property type="entry name" value="THIOL:DISULFIDE INTERCHANGE PROTEIN DSBE"/>
    <property type="match status" value="1"/>
</dbReference>
<keyword evidence="3" id="KW-0735">Signal-anchor</keyword>
<evidence type="ECO:0000256" key="2">
    <source>
        <dbReference type="ARBA" id="ARBA00022748"/>
    </source>
</evidence>
<evidence type="ECO:0000256" key="6">
    <source>
        <dbReference type="SAM" id="Phobius"/>
    </source>
</evidence>
<accession>A0A840UHB2</accession>
<dbReference type="InterPro" id="IPR017937">
    <property type="entry name" value="Thioredoxin_CS"/>
</dbReference>
<dbReference type="InterPro" id="IPR050553">
    <property type="entry name" value="Thioredoxin_ResA/DsbE_sf"/>
</dbReference>
<dbReference type="InterPro" id="IPR013766">
    <property type="entry name" value="Thioredoxin_domain"/>
</dbReference>
<evidence type="ECO:0000256" key="4">
    <source>
        <dbReference type="ARBA" id="ARBA00023157"/>
    </source>
</evidence>
<keyword evidence="6" id="KW-0472">Membrane</keyword>
<keyword evidence="6" id="KW-0812">Transmembrane</keyword>